<accession>A0A3G5A3T4</accession>
<name>A0A3G5A3T4_9VIRU</name>
<reference evidence="1" key="1">
    <citation type="submission" date="2018-10" db="EMBL/GenBank/DDBJ databases">
        <title>Hidden diversity of soil giant viruses.</title>
        <authorList>
            <person name="Schulz F."/>
            <person name="Alteio L."/>
            <person name="Goudeau D."/>
            <person name="Ryan E.M."/>
            <person name="Malmstrom R.R."/>
            <person name="Blanchard J."/>
            <person name="Woyke T."/>
        </authorList>
    </citation>
    <scope>NUCLEOTIDE SEQUENCE</scope>
    <source>
        <strain evidence="1">HAV1</strain>
    </source>
</reference>
<proteinExistence type="predicted"/>
<protein>
    <submittedName>
        <fullName evidence="1">Uncharacterized protein</fullName>
    </submittedName>
</protein>
<organism evidence="1">
    <name type="scientific">Harvfovirus sp</name>
    <dbReference type="NCBI Taxonomy" id="2487768"/>
    <lineage>
        <taxon>Viruses</taxon>
        <taxon>Varidnaviria</taxon>
        <taxon>Bamfordvirae</taxon>
        <taxon>Nucleocytoviricota</taxon>
        <taxon>Megaviricetes</taxon>
        <taxon>Imitervirales</taxon>
        <taxon>Mimiviridae</taxon>
        <taxon>Klosneuvirinae</taxon>
    </lineage>
</organism>
<gene>
    <name evidence="1" type="ORF">Harvfovirus73_4</name>
</gene>
<evidence type="ECO:0000313" key="1">
    <source>
        <dbReference type="EMBL" id="AYV81886.1"/>
    </source>
</evidence>
<dbReference type="EMBL" id="MK072315">
    <property type="protein sequence ID" value="AYV81886.1"/>
    <property type="molecule type" value="Genomic_DNA"/>
</dbReference>
<sequence length="370" mass="43073">MFGAFRMFSRRLAVHSIRVVKYVKPVVHPVARKIIGTTIAAAATIAALPEKKQLPKNVTQQYHDTATEFIRYRHWTKLLLDMDEKNIRDILGYLRYCVDHAPELHEIIRENDLNPFLYKIINADIREECKMKQEGKKPLKPKFLAIVNETLKLENMVHLESTLSHLIDQSLYDNVSGVVDYVIANIQRSDLHKLFLNEILKRRSNPTLFNYIKQINAKNKIVMQGYAAYAYKYEDFLYFAENNLIDPENVVAYMENAVASDENSLEGKRSIIRYLLALNPHPSVKHAMTLSLISSIQKGIRYNPEPKGLSHMINVIDYEFTQEESEKFAEELNEIYNNFHGYNTEGHKKEMKLLIEYLQKNHPKVGLIYQ</sequence>